<reference evidence="2" key="1">
    <citation type="submission" date="2016-10" db="EMBL/GenBank/DDBJ databases">
        <authorList>
            <person name="Varghese N."/>
            <person name="Submissions S."/>
        </authorList>
    </citation>
    <scope>NUCLEOTIDE SEQUENCE [LARGE SCALE GENOMIC DNA]</scope>
    <source>
        <strain evidence="2">DSM 46838</strain>
    </source>
</reference>
<name>A0A1I2G5E8_9ACTN</name>
<evidence type="ECO:0000313" key="2">
    <source>
        <dbReference type="Proteomes" id="UP000198589"/>
    </source>
</evidence>
<sequence length="254" mass="27166">MRAAVHAAGVAELLWRTRGGPPGATGVVPLVLGDRPAVALPWVHAETARTAAAADSAALVLSDPRLTGSAWEPLVAAGRFQLLEDGDGSVFTESLLDQELRKHPPSRALADSHLLRREHWWYLPRLILVLDVDRVLPVARREGPADVVLAVDDDALHVATVRVADWSSPELDLRGPVPDAAGPAVLAGQELSVPDVERWTVHTTTGYHAGGRLSDVRPAATRELEPVPGLLARIRRQRALERGCVAALRAAGHA</sequence>
<proteinExistence type="predicted"/>
<dbReference type="STRING" id="1798228.SAMN05216574_10947"/>
<organism evidence="1 2">
    <name type="scientific">Blastococcus tunisiensis</name>
    <dbReference type="NCBI Taxonomy" id="1798228"/>
    <lineage>
        <taxon>Bacteria</taxon>
        <taxon>Bacillati</taxon>
        <taxon>Actinomycetota</taxon>
        <taxon>Actinomycetes</taxon>
        <taxon>Geodermatophilales</taxon>
        <taxon>Geodermatophilaceae</taxon>
        <taxon>Blastococcus</taxon>
    </lineage>
</organism>
<accession>A0A1I2G5E8</accession>
<protein>
    <submittedName>
        <fullName evidence="1">Uncharacterized protein</fullName>
    </submittedName>
</protein>
<evidence type="ECO:0000313" key="1">
    <source>
        <dbReference type="EMBL" id="SFF12865.1"/>
    </source>
</evidence>
<dbReference type="AlphaFoldDB" id="A0A1I2G5E8"/>
<keyword evidence="2" id="KW-1185">Reference proteome</keyword>
<dbReference type="EMBL" id="FOND01000009">
    <property type="protein sequence ID" value="SFF12865.1"/>
    <property type="molecule type" value="Genomic_DNA"/>
</dbReference>
<gene>
    <name evidence="1" type="ORF">SAMN05216574_10947</name>
</gene>
<dbReference type="Proteomes" id="UP000198589">
    <property type="component" value="Unassembled WGS sequence"/>
</dbReference>